<dbReference type="InterPro" id="IPR014162">
    <property type="entry name" value="CpoB_C"/>
</dbReference>
<dbReference type="InterPro" id="IPR011990">
    <property type="entry name" value="TPR-like_helical_dom_sf"/>
</dbReference>
<feature type="region of interest" description="Disordered" evidence="3">
    <location>
        <begin position="134"/>
        <end position="159"/>
    </location>
</feature>
<dbReference type="InterPro" id="IPR034706">
    <property type="entry name" value="CpoB"/>
</dbReference>
<dbReference type="GO" id="GO:0070206">
    <property type="term" value="P:protein trimerization"/>
    <property type="evidence" value="ECO:0007669"/>
    <property type="project" value="InterPro"/>
</dbReference>
<protein>
    <recommendedName>
        <fullName evidence="1">Cell division coordinator CpoB</fullName>
    </recommendedName>
</protein>
<name>A0A839ISW5_9GAMM</name>
<dbReference type="InterPro" id="IPR019734">
    <property type="entry name" value="TPR_rpt"/>
</dbReference>
<dbReference type="Pfam" id="PF13174">
    <property type="entry name" value="TPR_6"/>
    <property type="match status" value="3"/>
</dbReference>
<feature type="chain" id="PRO_5033171745" description="Cell division coordinator CpoB" evidence="1">
    <location>
        <begin position="24"/>
        <end position="282"/>
    </location>
</feature>
<dbReference type="Gene3D" id="1.20.5.110">
    <property type="match status" value="1"/>
</dbReference>
<evidence type="ECO:0000259" key="4">
    <source>
        <dbReference type="Pfam" id="PF16331"/>
    </source>
</evidence>
<evidence type="ECO:0000256" key="3">
    <source>
        <dbReference type="SAM" id="MobiDB-lite"/>
    </source>
</evidence>
<accession>A0A839ISW5</accession>
<proteinExistence type="inferred from homology"/>
<comment type="function">
    <text evidence="1">Mediates coordination of peptidoglycan synthesis and outer membrane constriction during cell division.</text>
</comment>
<feature type="compositionally biased region" description="Polar residues" evidence="3">
    <location>
        <begin position="134"/>
        <end position="145"/>
    </location>
</feature>
<dbReference type="Gene3D" id="1.25.40.10">
    <property type="entry name" value="Tetratricopeptide repeat domain"/>
    <property type="match status" value="1"/>
</dbReference>
<keyword evidence="1" id="KW-0732">Signal</keyword>
<comment type="subcellular location">
    <subcellularLocation>
        <location evidence="1">Periplasm</location>
    </subcellularLocation>
</comment>
<feature type="domain" description="YbgF trimerisation" evidence="4">
    <location>
        <begin position="48"/>
        <end position="98"/>
    </location>
</feature>
<feature type="compositionally biased region" description="Low complexity" evidence="3">
    <location>
        <begin position="146"/>
        <end position="159"/>
    </location>
</feature>
<dbReference type="RefSeq" id="WP_182810314.1">
    <property type="nucleotide sequence ID" value="NZ_JACJFM010000030.1"/>
</dbReference>
<dbReference type="NCBIfam" id="TIGR02795">
    <property type="entry name" value="tol_pal_ybgF"/>
    <property type="match status" value="1"/>
</dbReference>
<keyword evidence="1" id="KW-0574">Periplasm</keyword>
<sequence precursor="true">MYIPFRKQILMLPVLAVSLSVNAADLAGQNIAPLGADSGSARSTPDVSSQLLFQVQQLQREVQMLRDHVEQQAQLINQLQRDSRDRYLDADRRLSDISREITVLRKRPVAPAAVNLPPAVNGPAQTPVSVAQVTTTASNDTQDQTVAAEAPASAQSSSSQVSAKEAYQSAYALVKTKQFDKAIESYRGFITTYQDSTLVPNAYYWLGELYLVKKQLQQAEQVFSTVVNSFPLSRKVPDASYKLGLIYARTGQEDKAKTQMGLVIKTYPDTTAAKLAANYLEQ</sequence>
<feature type="repeat" description="TPR" evidence="2">
    <location>
        <begin position="200"/>
        <end position="233"/>
    </location>
</feature>
<dbReference type="EMBL" id="JACJFM010000030">
    <property type="protein sequence ID" value="MBB1488543.1"/>
    <property type="molecule type" value="Genomic_DNA"/>
</dbReference>
<reference evidence="5 6" key="1">
    <citation type="submission" date="2020-08" db="EMBL/GenBank/DDBJ databases">
        <title>Oceanospirillum sp. nov. isolated from marine sediment.</title>
        <authorList>
            <person name="Ji X."/>
        </authorList>
    </citation>
    <scope>NUCLEOTIDE SEQUENCE [LARGE SCALE GENOMIC DNA]</scope>
    <source>
        <strain evidence="5 6">D5</strain>
    </source>
</reference>
<dbReference type="Pfam" id="PF16331">
    <property type="entry name" value="TolA_bind_tri"/>
    <property type="match status" value="1"/>
</dbReference>
<keyword evidence="1" id="KW-0132">Cell division</keyword>
<dbReference type="Proteomes" id="UP000565262">
    <property type="component" value="Unassembled WGS sequence"/>
</dbReference>
<feature type="signal peptide" evidence="1">
    <location>
        <begin position="1"/>
        <end position="23"/>
    </location>
</feature>
<comment type="similarity">
    <text evidence="1">Belongs to the CpoB family.</text>
</comment>
<keyword evidence="1" id="KW-0131">Cell cycle</keyword>
<gene>
    <name evidence="5" type="primary">ybgF</name>
    <name evidence="1" type="synonym">cpoB</name>
    <name evidence="5" type="ORF">H4O21_18215</name>
</gene>
<dbReference type="GO" id="GO:0030288">
    <property type="term" value="C:outer membrane-bounded periplasmic space"/>
    <property type="evidence" value="ECO:0007669"/>
    <property type="project" value="UniProtKB-UniRule"/>
</dbReference>
<dbReference type="AlphaFoldDB" id="A0A839ISW5"/>
<evidence type="ECO:0000313" key="5">
    <source>
        <dbReference type="EMBL" id="MBB1488543.1"/>
    </source>
</evidence>
<evidence type="ECO:0000256" key="1">
    <source>
        <dbReference type="HAMAP-Rule" id="MF_02066"/>
    </source>
</evidence>
<evidence type="ECO:0000256" key="2">
    <source>
        <dbReference type="PROSITE-ProRule" id="PRU00339"/>
    </source>
</evidence>
<keyword evidence="2" id="KW-0802">TPR repeat</keyword>
<dbReference type="InterPro" id="IPR032519">
    <property type="entry name" value="YbgF_tri"/>
</dbReference>
<feature type="coiled-coil region" evidence="1">
    <location>
        <begin position="55"/>
        <end position="82"/>
    </location>
</feature>
<keyword evidence="6" id="KW-1185">Reference proteome</keyword>
<dbReference type="GO" id="GO:0043093">
    <property type="term" value="P:FtsZ-dependent cytokinesis"/>
    <property type="evidence" value="ECO:0007669"/>
    <property type="project" value="UniProtKB-UniRule"/>
</dbReference>
<organism evidence="5 6">
    <name type="scientific">Oceanospirillum sediminis</name>
    <dbReference type="NCBI Taxonomy" id="2760088"/>
    <lineage>
        <taxon>Bacteria</taxon>
        <taxon>Pseudomonadati</taxon>
        <taxon>Pseudomonadota</taxon>
        <taxon>Gammaproteobacteria</taxon>
        <taxon>Oceanospirillales</taxon>
        <taxon>Oceanospirillaceae</taxon>
        <taxon>Oceanospirillum</taxon>
    </lineage>
</organism>
<keyword evidence="1" id="KW-0175">Coiled coil</keyword>
<dbReference type="HAMAP" id="MF_02066">
    <property type="entry name" value="CpoB"/>
    <property type="match status" value="1"/>
</dbReference>
<dbReference type="PROSITE" id="PS50005">
    <property type="entry name" value="TPR"/>
    <property type="match status" value="1"/>
</dbReference>
<dbReference type="SUPFAM" id="SSF48452">
    <property type="entry name" value="TPR-like"/>
    <property type="match status" value="1"/>
</dbReference>
<evidence type="ECO:0000313" key="6">
    <source>
        <dbReference type="Proteomes" id="UP000565262"/>
    </source>
</evidence>
<comment type="caution">
    <text evidence="5">The sequence shown here is derived from an EMBL/GenBank/DDBJ whole genome shotgun (WGS) entry which is preliminary data.</text>
</comment>